<feature type="transmembrane region" description="Helical" evidence="1">
    <location>
        <begin position="12"/>
        <end position="31"/>
    </location>
</feature>
<feature type="transmembrane region" description="Helical" evidence="1">
    <location>
        <begin position="101"/>
        <end position="120"/>
    </location>
</feature>
<dbReference type="EMBL" id="JBHTBN010000001">
    <property type="protein sequence ID" value="MFC7356598.1"/>
    <property type="molecule type" value="Genomic_DNA"/>
</dbReference>
<keyword evidence="1" id="KW-0472">Membrane</keyword>
<name>A0ABW2MPE9_9FLAO</name>
<gene>
    <name evidence="2" type="ORF">ACFQO1_02775</name>
</gene>
<sequence length="162" mass="18631">MSQGFEENYAAVMVLFALVFFTGSLLLAPVMMRTKSTIQLKEIITPIIFMIGVIYIITSIFASVLEYIPDLVFYVLSILMFLLFVFMCFYIAFINKHPKNIYVFIVGIGYTLVCSGAVLYEMFYPSVILIGAVNLFEIIAQFYFVLYITHIAEIAKEKKWFI</sequence>
<evidence type="ECO:0000313" key="2">
    <source>
        <dbReference type="EMBL" id="MFC7356598.1"/>
    </source>
</evidence>
<feature type="transmembrane region" description="Helical" evidence="1">
    <location>
        <begin position="71"/>
        <end position="94"/>
    </location>
</feature>
<keyword evidence="1" id="KW-1133">Transmembrane helix</keyword>
<accession>A0ABW2MPE9</accession>
<dbReference type="RefSeq" id="WP_380216447.1">
    <property type="nucleotide sequence ID" value="NZ_JBHTBN010000001.1"/>
</dbReference>
<organism evidence="2 3">
    <name type="scientific">Jejudonia soesokkakensis</name>
    <dbReference type="NCBI Taxonomy" id="1323432"/>
    <lineage>
        <taxon>Bacteria</taxon>
        <taxon>Pseudomonadati</taxon>
        <taxon>Bacteroidota</taxon>
        <taxon>Flavobacteriia</taxon>
        <taxon>Flavobacteriales</taxon>
        <taxon>Flavobacteriaceae</taxon>
        <taxon>Jejudonia</taxon>
    </lineage>
</organism>
<comment type="caution">
    <text evidence="2">The sequence shown here is derived from an EMBL/GenBank/DDBJ whole genome shotgun (WGS) entry which is preliminary data.</text>
</comment>
<feature type="transmembrane region" description="Helical" evidence="1">
    <location>
        <begin position="43"/>
        <end position="65"/>
    </location>
</feature>
<protein>
    <submittedName>
        <fullName evidence="2">Uncharacterized protein</fullName>
    </submittedName>
</protein>
<feature type="transmembrane region" description="Helical" evidence="1">
    <location>
        <begin position="126"/>
        <end position="149"/>
    </location>
</feature>
<evidence type="ECO:0000256" key="1">
    <source>
        <dbReference type="SAM" id="Phobius"/>
    </source>
</evidence>
<proteinExistence type="predicted"/>
<keyword evidence="1" id="KW-0812">Transmembrane</keyword>
<reference evidence="3" key="1">
    <citation type="journal article" date="2019" name="Int. J. Syst. Evol. Microbiol.">
        <title>The Global Catalogue of Microorganisms (GCM) 10K type strain sequencing project: providing services to taxonomists for standard genome sequencing and annotation.</title>
        <authorList>
            <consortium name="The Broad Institute Genomics Platform"/>
            <consortium name="The Broad Institute Genome Sequencing Center for Infectious Disease"/>
            <person name="Wu L."/>
            <person name="Ma J."/>
        </authorList>
    </citation>
    <scope>NUCLEOTIDE SEQUENCE [LARGE SCALE GENOMIC DNA]</scope>
    <source>
        <strain evidence="3">CGMCC 1.16306</strain>
    </source>
</reference>
<dbReference type="Proteomes" id="UP001596415">
    <property type="component" value="Unassembled WGS sequence"/>
</dbReference>
<keyword evidence="3" id="KW-1185">Reference proteome</keyword>
<evidence type="ECO:0000313" key="3">
    <source>
        <dbReference type="Proteomes" id="UP001596415"/>
    </source>
</evidence>